<evidence type="ECO:0000313" key="2">
    <source>
        <dbReference type="EMBL" id="GHA08492.1"/>
    </source>
</evidence>
<dbReference type="CDD" id="cd07344">
    <property type="entry name" value="M48_yhfN_like"/>
    <property type="match status" value="1"/>
</dbReference>
<dbReference type="InterPro" id="IPR053136">
    <property type="entry name" value="UTP_pyrophosphatase-like"/>
</dbReference>
<keyword evidence="3" id="KW-1185">Reference proteome</keyword>
<reference evidence="2" key="2">
    <citation type="submission" date="2020-09" db="EMBL/GenBank/DDBJ databases">
        <authorList>
            <person name="Sun Q."/>
            <person name="Kim S."/>
        </authorList>
    </citation>
    <scope>NUCLEOTIDE SEQUENCE</scope>
    <source>
        <strain evidence="2">KCTC 32422</strain>
    </source>
</reference>
<reference evidence="2" key="1">
    <citation type="journal article" date="2014" name="Int. J. Syst. Evol. Microbiol.">
        <title>Complete genome sequence of Corynebacterium casei LMG S-19264T (=DSM 44701T), isolated from a smear-ripened cheese.</title>
        <authorList>
            <consortium name="US DOE Joint Genome Institute (JGI-PGF)"/>
            <person name="Walter F."/>
            <person name="Albersmeier A."/>
            <person name="Kalinowski J."/>
            <person name="Ruckert C."/>
        </authorList>
    </citation>
    <scope>NUCLEOTIDE SEQUENCE</scope>
    <source>
        <strain evidence="2">KCTC 32422</strain>
    </source>
</reference>
<feature type="domain" description="YgjP-like metallopeptidase" evidence="1">
    <location>
        <begin position="36"/>
        <end position="231"/>
    </location>
</feature>
<accession>A0A918RU26</accession>
<evidence type="ECO:0000313" key="3">
    <source>
        <dbReference type="Proteomes" id="UP000634139"/>
    </source>
</evidence>
<dbReference type="EMBL" id="BMZD01000014">
    <property type="protein sequence ID" value="GHA08492.1"/>
    <property type="molecule type" value="Genomic_DNA"/>
</dbReference>
<organism evidence="2 3">
    <name type="scientific">Novosphingobium arvoryzae</name>
    <dbReference type="NCBI Taxonomy" id="1256514"/>
    <lineage>
        <taxon>Bacteria</taxon>
        <taxon>Pseudomonadati</taxon>
        <taxon>Pseudomonadota</taxon>
        <taxon>Alphaproteobacteria</taxon>
        <taxon>Sphingomonadales</taxon>
        <taxon>Sphingomonadaceae</taxon>
        <taxon>Novosphingobium</taxon>
    </lineage>
</organism>
<dbReference type="PANTHER" id="PTHR30399">
    <property type="entry name" value="UNCHARACTERIZED PROTEIN YGJP"/>
    <property type="match status" value="1"/>
</dbReference>
<name>A0A918RU26_9SPHN</name>
<protein>
    <recommendedName>
        <fullName evidence="1">YgjP-like metallopeptidase domain-containing protein</fullName>
    </recommendedName>
</protein>
<dbReference type="AlphaFoldDB" id="A0A918RU26"/>
<proteinExistence type="predicted"/>
<dbReference type="InterPro" id="IPR002725">
    <property type="entry name" value="YgjP-like_metallopeptidase"/>
</dbReference>
<gene>
    <name evidence="2" type="ORF">GCM10011617_31260</name>
</gene>
<dbReference type="Gene3D" id="3.30.2010.10">
    <property type="entry name" value="Metalloproteases ('zincins'), catalytic domain"/>
    <property type="match status" value="1"/>
</dbReference>
<dbReference type="PANTHER" id="PTHR30399:SF1">
    <property type="entry name" value="UTP PYROPHOSPHATASE"/>
    <property type="match status" value="1"/>
</dbReference>
<dbReference type="Pfam" id="PF01863">
    <property type="entry name" value="YgjP-like"/>
    <property type="match status" value="1"/>
</dbReference>
<evidence type="ECO:0000259" key="1">
    <source>
        <dbReference type="Pfam" id="PF01863"/>
    </source>
</evidence>
<dbReference type="Proteomes" id="UP000634139">
    <property type="component" value="Unassembled WGS sequence"/>
</dbReference>
<comment type="caution">
    <text evidence="2">The sequence shown here is derived from an EMBL/GenBank/DDBJ whole genome shotgun (WGS) entry which is preliminary data.</text>
</comment>
<sequence length="241" mass="27205">MLDWLRRDPREVPRIEVEGRALPIVMRRTASARRMTMRLAPDGSEVRITLPRWGRSGEALEFARSRADWLASQLAALPAPVALIDGAVLPYRGAAHVLRHDPARPRRVRAEAGALHIGGPLDGLDSRLRRWLEAEARRLMADDLAHYCARAGQPQARLMLSRATRRWGSCAHDGTIRLNWRLIMAPDSVRRSVVAHEVAHLLHMDHSPRFHAALKSLFEGDIDAANQWLKREGRSLYVPFG</sequence>